<protein>
    <submittedName>
        <fullName evidence="7">DNA-binding transcriptional regulator OxyR</fullName>
    </submittedName>
</protein>
<dbReference type="PANTHER" id="PTHR30346:SF26">
    <property type="entry name" value="HYDROGEN PEROXIDE-INDUCIBLE GENES ACTIVATOR"/>
    <property type="match status" value="1"/>
</dbReference>
<dbReference type="OrthoDB" id="9775392at2"/>
<keyword evidence="8" id="KW-1185">Reference proteome</keyword>
<dbReference type="GO" id="GO:0032993">
    <property type="term" value="C:protein-DNA complex"/>
    <property type="evidence" value="ECO:0007669"/>
    <property type="project" value="TreeGrafter"/>
</dbReference>
<comment type="similarity">
    <text evidence="1">Belongs to the LysR transcriptional regulatory family.</text>
</comment>
<dbReference type="Pfam" id="PF03466">
    <property type="entry name" value="LysR_substrate"/>
    <property type="match status" value="1"/>
</dbReference>
<dbReference type="EMBL" id="QHHQ01000002">
    <property type="protein sequence ID" value="RAI01709.1"/>
    <property type="molecule type" value="Genomic_DNA"/>
</dbReference>
<reference evidence="7 8" key="1">
    <citation type="submission" date="2018-05" db="EMBL/GenBank/DDBJ databases">
        <title>Acuticoccus sediminis sp. nov., isolated from deep-sea sediment of Indian Ocean.</title>
        <authorList>
            <person name="Liu X."/>
            <person name="Lai Q."/>
            <person name="Du Y."/>
            <person name="Sun F."/>
            <person name="Zhang X."/>
            <person name="Wang S."/>
            <person name="Shao Z."/>
        </authorList>
    </citation>
    <scope>NUCLEOTIDE SEQUENCE [LARGE SCALE GENOMIC DNA]</scope>
    <source>
        <strain evidence="7 8">PTG4-2</strain>
    </source>
</reference>
<dbReference type="InterPro" id="IPR036390">
    <property type="entry name" value="WH_DNA-bd_sf"/>
</dbReference>
<organism evidence="7 8">
    <name type="scientific">Acuticoccus sediminis</name>
    <dbReference type="NCBI Taxonomy" id="2184697"/>
    <lineage>
        <taxon>Bacteria</taxon>
        <taxon>Pseudomonadati</taxon>
        <taxon>Pseudomonadota</taxon>
        <taxon>Alphaproteobacteria</taxon>
        <taxon>Hyphomicrobiales</taxon>
        <taxon>Amorphaceae</taxon>
        <taxon>Acuticoccus</taxon>
    </lineage>
</organism>
<feature type="domain" description="HTH lysR-type" evidence="6">
    <location>
        <begin position="1"/>
        <end position="58"/>
    </location>
</feature>
<name>A0A8B2NT59_9HYPH</name>
<evidence type="ECO:0000256" key="2">
    <source>
        <dbReference type="ARBA" id="ARBA00023015"/>
    </source>
</evidence>
<dbReference type="SUPFAM" id="SSF46785">
    <property type="entry name" value="Winged helix' DNA-binding domain"/>
    <property type="match status" value="1"/>
</dbReference>
<dbReference type="Pfam" id="PF00126">
    <property type="entry name" value="HTH_1"/>
    <property type="match status" value="1"/>
</dbReference>
<dbReference type="Proteomes" id="UP000249590">
    <property type="component" value="Unassembled WGS sequence"/>
</dbReference>
<dbReference type="RefSeq" id="WP_111344772.1">
    <property type="nucleotide sequence ID" value="NZ_QHHQ01000002.1"/>
</dbReference>
<evidence type="ECO:0000313" key="8">
    <source>
        <dbReference type="Proteomes" id="UP000249590"/>
    </source>
</evidence>
<dbReference type="PRINTS" id="PR00039">
    <property type="entry name" value="HTHLYSR"/>
</dbReference>
<dbReference type="GO" id="GO:0003677">
    <property type="term" value="F:DNA binding"/>
    <property type="evidence" value="ECO:0007669"/>
    <property type="project" value="UniProtKB-KW"/>
</dbReference>
<proteinExistence type="inferred from homology"/>
<evidence type="ECO:0000256" key="3">
    <source>
        <dbReference type="ARBA" id="ARBA00023125"/>
    </source>
</evidence>
<dbReference type="SUPFAM" id="SSF53850">
    <property type="entry name" value="Periplasmic binding protein-like II"/>
    <property type="match status" value="1"/>
</dbReference>
<dbReference type="GO" id="GO:0003700">
    <property type="term" value="F:DNA-binding transcription factor activity"/>
    <property type="evidence" value="ECO:0007669"/>
    <property type="project" value="InterPro"/>
</dbReference>
<dbReference type="AlphaFoldDB" id="A0A8B2NT59"/>
<dbReference type="CDD" id="cd08411">
    <property type="entry name" value="PBP2_OxyR"/>
    <property type="match status" value="1"/>
</dbReference>
<evidence type="ECO:0000259" key="6">
    <source>
        <dbReference type="PROSITE" id="PS50931"/>
    </source>
</evidence>
<dbReference type="PANTHER" id="PTHR30346">
    <property type="entry name" value="TRANSCRIPTIONAL DUAL REGULATOR HCAR-RELATED"/>
    <property type="match status" value="1"/>
</dbReference>
<dbReference type="InterPro" id="IPR005119">
    <property type="entry name" value="LysR_subst-bd"/>
</dbReference>
<dbReference type="InterPro" id="IPR036388">
    <property type="entry name" value="WH-like_DNA-bd_sf"/>
</dbReference>
<comment type="caution">
    <text evidence="7">The sequence shown here is derived from an EMBL/GenBank/DDBJ whole genome shotgun (WGS) entry which is preliminary data.</text>
</comment>
<sequence>MTLRELEYLVALARYRHFGRAAEACCVSQPTLSTQLKKLETELGMQLVERSSTGVLLTPFGQATAERARRILVEVQHIKDAAQIGRDPESGTVRLGIFPTLGPYLLPSIMLRYAERFPSLQLFLIEEKSPNLVTRLHDGDIDVALLALPMDDDQLTCEFLFEEPFLFAVPSGHPLANRTRITMEDICEQELLLLEDGHCLRDQALDVCSLSGAVEQPAFRAASLETLRHMVGAGLGVTLLPQLATAGGKSASDMLRLVPFVDPAPSRRIALVWRKSSARTGLYRAMAELFRQVADDLLHGPVADPALRRSEAAQDRPAA</sequence>
<evidence type="ECO:0000256" key="4">
    <source>
        <dbReference type="ARBA" id="ARBA00023159"/>
    </source>
</evidence>
<evidence type="ECO:0000256" key="1">
    <source>
        <dbReference type="ARBA" id="ARBA00009437"/>
    </source>
</evidence>
<accession>A0A8B2NT59</accession>
<evidence type="ECO:0000256" key="5">
    <source>
        <dbReference type="ARBA" id="ARBA00023163"/>
    </source>
</evidence>
<dbReference type="FunFam" id="1.10.10.10:FF:000001">
    <property type="entry name" value="LysR family transcriptional regulator"/>
    <property type="match status" value="1"/>
</dbReference>
<dbReference type="PROSITE" id="PS50931">
    <property type="entry name" value="HTH_LYSR"/>
    <property type="match status" value="1"/>
</dbReference>
<dbReference type="Gene3D" id="3.40.190.10">
    <property type="entry name" value="Periplasmic binding protein-like II"/>
    <property type="match status" value="2"/>
</dbReference>
<keyword evidence="4" id="KW-0010">Activator</keyword>
<keyword evidence="3 7" id="KW-0238">DNA-binding</keyword>
<evidence type="ECO:0000313" key="7">
    <source>
        <dbReference type="EMBL" id="RAI01709.1"/>
    </source>
</evidence>
<dbReference type="Gene3D" id="1.10.10.10">
    <property type="entry name" value="Winged helix-like DNA-binding domain superfamily/Winged helix DNA-binding domain"/>
    <property type="match status" value="1"/>
</dbReference>
<gene>
    <name evidence="7" type="ORF">DLJ53_09875</name>
</gene>
<dbReference type="InterPro" id="IPR000847">
    <property type="entry name" value="LysR_HTH_N"/>
</dbReference>
<keyword evidence="5" id="KW-0804">Transcription</keyword>
<keyword evidence="2" id="KW-0805">Transcription regulation</keyword>